<evidence type="ECO:0000256" key="1">
    <source>
        <dbReference type="SAM" id="Phobius"/>
    </source>
</evidence>
<feature type="transmembrane region" description="Helical" evidence="1">
    <location>
        <begin position="29"/>
        <end position="54"/>
    </location>
</feature>
<evidence type="ECO:0000313" key="3">
    <source>
        <dbReference type="Proteomes" id="UP001271648"/>
    </source>
</evidence>
<protein>
    <submittedName>
        <fullName evidence="2">Uncharacterized protein</fullName>
    </submittedName>
</protein>
<keyword evidence="3" id="KW-1185">Reference proteome</keyword>
<reference evidence="2 3" key="1">
    <citation type="submission" date="2023-06" db="EMBL/GenBank/DDBJ databases">
        <title>Sporosarcina sp. nov., isolated from Korean traditional fermented seafood 'Jeotgal'.</title>
        <authorList>
            <person name="Yang A.I."/>
            <person name="Shin N.-R."/>
        </authorList>
    </citation>
    <scope>NUCLEOTIDE SEQUENCE [LARGE SCALE GENOMIC DNA]</scope>
    <source>
        <strain evidence="2 3">KCTC43456</strain>
    </source>
</reference>
<keyword evidence="1" id="KW-1133">Transmembrane helix</keyword>
<name>A0AAW9AAB7_9BACL</name>
<proteinExistence type="predicted"/>
<dbReference type="AlphaFoldDB" id="A0AAW9AAB7"/>
<accession>A0AAW9AAB7</accession>
<comment type="caution">
    <text evidence="2">The sequence shown here is derived from an EMBL/GenBank/DDBJ whole genome shotgun (WGS) entry which is preliminary data.</text>
</comment>
<gene>
    <name evidence="2" type="ORF">QTL97_11420</name>
</gene>
<keyword evidence="1" id="KW-0812">Transmembrane</keyword>
<sequence>MTKDKKRDKKIHRIADEERYKNGHNKKQTTIFVVCFIICFLFALSCLQAENYYLEYKQLSLLHYHLA</sequence>
<organism evidence="2 3">
    <name type="scientific">Sporosarcina thermotolerans</name>
    <dbReference type="NCBI Taxonomy" id="633404"/>
    <lineage>
        <taxon>Bacteria</taxon>
        <taxon>Bacillati</taxon>
        <taxon>Bacillota</taxon>
        <taxon>Bacilli</taxon>
        <taxon>Bacillales</taxon>
        <taxon>Caryophanaceae</taxon>
        <taxon>Sporosarcina</taxon>
    </lineage>
</organism>
<evidence type="ECO:0000313" key="2">
    <source>
        <dbReference type="EMBL" id="MDW0117548.1"/>
    </source>
</evidence>
<dbReference type="Proteomes" id="UP001271648">
    <property type="component" value="Unassembled WGS sequence"/>
</dbReference>
<keyword evidence="1" id="KW-0472">Membrane</keyword>
<dbReference type="EMBL" id="JAUBDJ010000006">
    <property type="protein sequence ID" value="MDW0117548.1"/>
    <property type="molecule type" value="Genomic_DNA"/>
</dbReference>
<dbReference type="RefSeq" id="WP_283734417.1">
    <property type="nucleotide sequence ID" value="NZ_CP125968.1"/>
</dbReference>